<dbReference type="Proteomes" id="UP000694845">
    <property type="component" value="Unplaced"/>
</dbReference>
<dbReference type="KEGG" id="aplc:110978754"/>
<dbReference type="Pfam" id="PF05057">
    <property type="entry name" value="DUF676"/>
    <property type="match status" value="1"/>
</dbReference>
<feature type="compositionally biased region" description="Low complexity" evidence="2">
    <location>
        <begin position="493"/>
        <end position="506"/>
    </location>
</feature>
<dbReference type="InterPro" id="IPR029058">
    <property type="entry name" value="AB_hydrolase_fold"/>
</dbReference>
<dbReference type="InterPro" id="IPR007751">
    <property type="entry name" value="DUF676_lipase-like"/>
</dbReference>
<dbReference type="RefSeq" id="XP_022089695.1">
    <property type="nucleotide sequence ID" value="XM_022234003.1"/>
</dbReference>
<feature type="region of interest" description="Disordered" evidence="2">
    <location>
        <begin position="553"/>
        <end position="580"/>
    </location>
</feature>
<evidence type="ECO:0000313" key="4">
    <source>
        <dbReference type="Proteomes" id="UP000694845"/>
    </source>
</evidence>
<keyword evidence="4" id="KW-1185">Reference proteome</keyword>
<evidence type="ECO:0000256" key="2">
    <source>
        <dbReference type="SAM" id="MobiDB-lite"/>
    </source>
</evidence>
<feature type="compositionally biased region" description="Basic residues" evidence="2">
    <location>
        <begin position="476"/>
        <end position="491"/>
    </location>
</feature>
<dbReference type="Gene3D" id="3.40.50.1820">
    <property type="entry name" value="alpha/beta hydrolase"/>
    <property type="match status" value="1"/>
</dbReference>
<sequence>MADIQAALEFAVELTKFHNIDLFQRGYYHVRCSIKGGPKTTLKSEATVVKPCEGSNNLAAYTWKNVGVSRTFPILYKREEVDLQNITLFKVYLLVDSHRIEESLHEASILLNVDLHFSGSEEPPGTPESMEVISSRTLKLNINGSDGLHSHVPLLFDYFHLSAVSITVHGSLLGLHQATFSVPKPVKSGWLHRISGSGSPTKQPPIPTLEAVLFGPPGKPPLSSSSSDRYTVPAEKNAHAYQIYHSMCAVLLQTRCALCLTFNELGKHLPQDQQFTLETADYGEKLQIMCESFQRLTDQEDIMESVNTHISQLSGELCLIWTQFIEIMVKNGYINNYLRAEYHNARVQRFSEGFFTIDNPKPSAVTFHEISCQGYSYISQAIRNSLYYTSLPRLPLECTDTDGDPQTIPIIFEDRYLDSVDTEEVLNLSIDEIAQSARTLPKAPTPKEHAPDQHKPSSPREKSPVQKAGTSTPLRDKKHAKHKAKSKHGLRASRTGKSGSLRLSGRGQEAVLGRDYSQYEITDAQPSISELLASADPNVPTERRLITSYSSLPSLSRSSSLNKPTEQTAGDSASGNKRESYIKTRALSTPEYTYSSLTSQPVQGPYFRNQAPFVEGSESSGIIGSTDAFVRTNYTETNGEVYANGYEESDEDPEIAATRTERDANPKNQELATITAAEIDLSFVDSMAQLNGSNAAASASDVDDLPNIQLCVSANEEPISLENSQLRFLDTDSGMESDSASSRKNSDTPQNTGIPLQSSSPKASSPEGAEPEASAHSTQLVPSEDSEEPDSQPAELQLSSTQVTPAVPRTINPASSAILELSAGRTSPSANSSFSSSNASPEDSAKHGHALCDCNSVHLVPSKVNTCIGCFAFIHHSNSSASSGNSGAEACVVKPALTRQPVASAAVSDATAVGQSHSKEPVDHSRLQAGLVQTLSQVSQASFNVAKEDFKHKLRFTGKLYSDLPEKASRKPYFSMPEPPMEPEEEELGLEVHLVVCVHGLDGNRADLRLLKTYLELGLPGERFDFLMSESNQGDTFADFDTMTDKLVKEIIMYIDVFRIRPKKLSFIGHSLGTIIIRSALTRPQLEPYIDRMFTFLSLSGPHLGQLYNSSAIVNTGMWLMQKWKKSSSLLQLAFKDHTDMRQTFLYKLSRSSGLSFFKNVVLVGSLQDRYVPIHSARIEMCKPAVKDKSPLGTVYNEMINSLLQPVIQNANCTLVRYDVNHTLSTSANTLIGRAAHIAFLDSELFIEKFMMVSALNYFK</sequence>
<protein>
    <submittedName>
        <fullName evidence="5 6">Protein FAM135A-like</fullName>
    </submittedName>
</protein>
<dbReference type="PANTHER" id="PTHR12482:SF5">
    <property type="entry name" value="DUF676 DOMAIN-CONTAINING PROTEIN"/>
    <property type="match status" value="1"/>
</dbReference>
<evidence type="ECO:0000313" key="6">
    <source>
        <dbReference type="RefSeq" id="XP_022089695.1"/>
    </source>
</evidence>
<feature type="compositionally biased region" description="Polar residues" evidence="2">
    <location>
        <begin position="562"/>
        <end position="575"/>
    </location>
</feature>
<dbReference type="InterPro" id="IPR044294">
    <property type="entry name" value="Lipase-like"/>
</dbReference>
<dbReference type="GeneID" id="110978754"/>
<dbReference type="AlphaFoldDB" id="A0A8B7Y8Y2"/>
<evidence type="ECO:0000313" key="5">
    <source>
        <dbReference type="RefSeq" id="XP_022089694.1"/>
    </source>
</evidence>
<feature type="compositionally biased region" description="Polar residues" evidence="2">
    <location>
        <begin position="734"/>
        <end position="763"/>
    </location>
</feature>
<dbReference type="FunFam" id="3.40.50.1820:FF:000004">
    <property type="entry name" value="Protein FAM135A isoform a"/>
    <property type="match status" value="1"/>
</dbReference>
<dbReference type="OMA" id="TIHACLV"/>
<dbReference type="SUPFAM" id="SSF53474">
    <property type="entry name" value="alpha/beta-Hydrolases"/>
    <property type="match status" value="1"/>
</dbReference>
<gene>
    <name evidence="5 6" type="primary">LOC110978754</name>
</gene>
<feature type="compositionally biased region" description="Basic and acidic residues" evidence="2">
    <location>
        <begin position="445"/>
        <end position="464"/>
    </location>
</feature>
<feature type="compositionally biased region" description="Low complexity" evidence="2">
    <location>
        <begin position="827"/>
        <end position="841"/>
    </location>
</feature>
<evidence type="ECO:0000256" key="1">
    <source>
        <dbReference type="ARBA" id="ARBA00007949"/>
    </source>
</evidence>
<accession>A0A8B7Y8Y2</accession>
<feature type="domain" description="DUF676" evidence="3">
    <location>
        <begin position="991"/>
        <end position="1183"/>
    </location>
</feature>
<dbReference type="RefSeq" id="XP_022089694.1">
    <property type="nucleotide sequence ID" value="XM_022234002.1"/>
</dbReference>
<evidence type="ECO:0000259" key="3">
    <source>
        <dbReference type="Pfam" id="PF05057"/>
    </source>
</evidence>
<dbReference type="PANTHER" id="PTHR12482">
    <property type="entry name" value="LIPASE ROG1-RELATED-RELATED"/>
    <property type="match status" value="1"/>
</dbReference>
<dbReference type="InterPro" id="IPR022122">
    <property type="entry name" value="DUF3657"/>
</dbReference>
<name>A0A8B7Y8Y2_ACAPL</name>
<comment type="similarity">
    <text evidence="1">Belongs to the FAM135 family.</text>
</comment>
<feature type="region of interest" description="Disordered" evidence="2">
    <location>
        <begin position="438"/>
        <end position="506"/>
    </location>
</feature>
<reference evidence="5 6" key="1">
    <citation type="submission" date="2025-04" db="UniProtKB">
        <authorList>
            <consortium name="RefSeq"/>
        </authorList>
    </citation>
    <scope>IDENTIFICATION</scope>
</reference>
<feature type="region of interest" description="Disordered" evidence="2">
    <location>
        <begin position="822"/>
        <end position="847"/>
    </location>
</feature>
<dbReference type="Pfam" id="PF12394">
    <property type="entry name" value="DUF3657"/>
    <property type="match status" value="1"/>
</dbReference>
<dbReference type="OrthoDB" id="273452at2759"/>
<organism evidence="4 5">
    <name type="scientific">Acanthaster planci</name>
    <name type="common">Crown-of-thorns starfish</name>
    <dbReference type="NCBI Taxonomy" id="133434"/>
    <lineage>
        <taxon>Eukaryota</taxon>
        <taxon>Metazoa</taxon>
        <taxon>Echinodermata</taxon>
        <taxon>Eleutherozoa</taxon>
        <taxon>Asterozoa</taxon>
        <taxon>Asteroidea</taxon>
        <taxon>Valvatacea</taxon>
        <taxon>Valvatida</taxon>
        <taxon>Acanthasteridae</taxon>
        <taxon>Acanthaster</taxon>
    </lineage>
</organism>
<proteinExistence type="inferred from homology"/>
<feature type="region of interest" description="Disordered" evidence="2">
    <location>
        <begin position="732"/>
        <end position="808"/>
    </location>
</feature>